<accession>A0A016SVB7</accession>
<gene>
    <name evidence="1" type="primary">Acey_s0171.g297</name>
    <name evidence="1" type="ORF">Y032_0171g297</name>
</gene>
<evidence type="ECO:0000313" key="2">
    <source>
        <dbReference type="Proteomes" id="UP000024635"/>
    </source>
</evidence>
<sequence length="93" mass="10678">MNPVTPQTLLERRRVGQHVILSFHHVLSSQTLLRRRSWQDGRPIFVVSAQMWWNSRWDPLFRGSAGHDNLMKRSDLKEIVNDSVATASVAADV</sequence>
<name>A0A016SVB7_9BILA</name>
<reference evidence="2" key="1">
    <citation type="journal article" date="2015" name="Nat. Genet.">
        <title>The genome and transcriptome of the zoonotic hookworm Ancylostoma ceylanicum identify infection-specific gene families.</title>
        <authorList>
            <person name="Schwarz E.M."/>
            <person name="Hu Y."/>
            <person name="Antoshechkin I."/>
            <person name="Miller M.M."/>
            <person name="Sternberg P.W."/>
            <person name="Aroian R.V."/>
        </authorList>
    </citation>
    <scope>NUCLEOTIDE SEQUENCE</scope>
    <source>
        <strain evidence="2">HY135</strain>
    </source>
</reference>
<comment type="caution">
    <text evidence="1">The sequence shown here is derived from an EMBL/GenBank/DDBJ whole genome shotgun (WGS) entry which is preliminary data.</text>
</comment>
<evidence type="ECO:0000313" key="1">
    <source>
        <dbReference type="EMBL" id="EYB94450.1"/>
    </source>
</evidence>
<organism evidence="1 2">
    <name type="scientific">Ancylostoma ceylanicum</name>
    <dbReference type="NCBI Taxonomy" id="53326"/>
    <lineage>
        <taxon>Eukaryota</taxon>
        <taxon>Metazoa</taxon>
        <taxon>Ecdysozoa</taxon>
        <taxon>Nematoda</taxon>
        <taxon>Chromadorea</taxon>
        <taxon>Rhabditida</taxon>
        <taxon>Rhabditina</taxon>
        <taxon>Rhabditomorpha</taxon>
        <taxon>Strongyloidea</taxon>
        <taxon>Ancylostomatidae</taxon>
        <taxon>Ancylostomatinae</taxon>
        <taxon>Ancylostoma</taxon>
    </lineage>
</organism>
<dbReference type="AlphaFoldDB" id="A0A016SVB7"/>
<dbReference type="EMBL" id="JARK01001507">
    <property type="protein sequence ID" value="EYB94450.1"/>
    <property type="molecule type" value="Genomic_DNA"/>
</dbReference>
<keyword evidence="2" id="KW-1185">Reference proteome</keyword>
<protein>
    <submittedName>
        <fullName evidence="1">Uncharacterized protein</fullName>
    </submittedName>
</protein>
<proteinExistence type="predicted"/>
<dbReference type="Proteomes" id="UP000024635">
    <property type="component" value="Unassembled WGS sequence"/>
</dbReference>